<feature type="region of interest" description="Disordered" evidence="1">
    <location>
        <begin position="1"/>
        <end position="55"/>
    </location>
</feature>
<evidence type="ECO:0000313" key="2">
    <source>
        <dbReference type="Proteomes" id="UP000887574"/>
    </source>
</evidence>
<dbReference type="AlphaFoldDB" id="A0A915CVV2"/>
<evidence type="ECO:0000313" key="3">
    <source>
        <dbReference type="WBParaSite" id="jg12904"/>
    </source>
</evidence>
<sequence length="109" mass="12234">MWAEGVLPPNQTTPSNNKKHQQPSTQTCLLLPTDTPTKPECKEDGEQGCRKQKKAYARLAAPPSSKEEGRDSMFSTLFFFGGNKFVSKWGMRTDLLPRWGAFGEEIVEN</sequence>
<dbReference type="WBParaSite" id="jg12904">
    <property type="protein sequence ID" value="jg12904"/>
    <property type="gene ID" value="jg12904"/>
</dbReference>
<accession>A0A915CVV2</accession>
<feature type="compositionally biased region" description="Polar residues" evidence="1">
    <location>
        <begin position="9"/>
        <end position="28"/>
    </location>
</feature>
<protein>
    <submittedName>
        <fullName evidence="3">Uncharacterized protein</fullName>
    </submittedName>
</protein>
<name>A0A915CVV2_9BILA</name>
<organism evidence="2 3">
    <name type="scientific">Ditylenchus dipsaci</name>
    <dbReference type="NCBI Taxonomy" id="166011"/>
    <lineage>
        <taxon>Eukaryota</taxon>
        <taxon>Metazoa</taxon>
        <taxon>Ecdysozoa</taxon>
        <taxon>Nematoda</taxon>
        <taxon>Chromadorea</taxon>
        <taxon>Rhabditida</taxon>
        <taxon>Tylenchina</taxon>
        <taxon>Tylenchomorpha</taxon>
        <taxon>Sphaerularioidea</taxon>
        <taxon>Anguinidae</taxon>
        <taxon>Anguininae</taxon>
        <taxon>Ditylenchus</taxon>
    </lineage>
</organism>
<evidence type="ECO:0000256" key="1">
    <source>
        <dbReference type="SAM" id="MobiDB-lite"/>
    </source>
</evidence>
<reference evidence="3" key="1">
    <citation type="submission" date="2022-11" db="UniProtKB">
        <authorList>
            <consortium name="WormBaseParasite"/>
        </authorList>
    </citation>
    <scope>IDENTIFICATION</scope>
</reference>
<dbReference type="Proteomes" id="UP000887574">
    <property type="component" value="Unplaced"/>
</dbReference>
<proteinExistence type="predicted"/>
<keyword evidence="2" id="KW-1185">Reference proteome</keyword>
<feature type="compositionally biased region" description="Basic and acidic residues" evidence="1">
    <location>
        <begin position="37"/>
        <end position="49"/>
    </location>
</feature>